<gene>
    <name evidence="1" type="ORF">HRJ34_15590</name>
</gene>
<proteinExistence type="predicted"/>
<accession>A0A975CYS4</accession>
<reference evidence="1" key="1">
    <citation type="submission" date="2020-07" db="EMBL/GenBank/DDBJ databases">
        <authorList>
            <person name="Camacho E."/>
        </authorList>
    </citation>
    <scope>NUCLEOTIDE SEQUENCE</scope>
    <source>
        <strain evidence="1">MPO218</strain>
    </source>
</reference>
<name>A0A975CYS4_9SPHN</name>
<evidence type="ECO:0000313" key="2">
    <source>
        <dbReference type="Proteomes" id="UP000664914"/>
    </source>
</evidence>
<dbReference type="Proteomes" id="UP000664914">
    <property type="component" value="Chromosome"/>
</dbReference>
<dbReference type="RefSeq" id="WP_208631750.1">
    <property type="nucleotide sequence ID" value="NZ_CP059319.1"/>
</dbReference>
<dbReference type="AlphaFoldDB" id="A0A975CYS4"/>
<reference evidence="1" key="2">
    <citation type="submission" date="2021-04" db="EMBL/GenBank/DDBJ databases">
        <title>Isolation and genomic analysis of the ibuprofen-degrading bacterium Sphingomonas strain MPO218.</title>
        <authorList>
            <person name="Aulestia M."/>
            <person name="Flores A."/>
            <person name="Mangas E.L."/>
            <person name="Perez-Pulido A.J."/>
            <person name="Santero E."/>
            <person name="Camacho E.M."/>
        </authorList>
    </citation>
    <scope>NUCLEOTIDE SEQUENCE</scope>
    <source>
        <strain evidence="1">MPO218</strain>
    </source>
</reference>
<organism evidence="1 2">
    <name type="scientific">Rhizorhabdus wittichii</name>
    <dbReference type="NCBI Taxonomy" id="160791"/>
    <lineage>
        <taxon>Bacteria</taxon>
        <taxon>Pseudomonadati</taxon>
        <taxon>Pseudomonadota</taxon>
        <taxon>Alphaproteobacteria</taxon>
        <taxon>Sphingomonadales</taxon>
        <taxon>Sphingomonadaceae</taxon>
        <taxon>Rhizorhabdus</taxon>
    </lineage>
</organism>
<sequence length="169" mass="16919">MAGVNAEIALSIAATLVGTGDLGNPKLKIDPISELLQLVPGTDVVNKADILFADTRTIGASSSEDLDLAGELANAFGATITAAEVVAIFIKAHDGNTNNVIVGAATAAFPGPLGATGTYTIKPGEYYLAVSRSGWAVGAGTTDDLKIANSGGTTGVTYDILVIGRTVAA</sequence>
<evidence type="ECO:0000313" key="1">
    <source>
        <dbReference type="EMBL" id="QTH19787.1"/>
    </source>
</evidence>
<dbReference type="EMBL" id="CP059319">
    <property type="protein sequence ID" value="QTH19787.1"/>
    <property type="molecule type" value="Genomic_DNA"/>
</dbReference>
<protein>
    <submittedName>
        <fullName evidence="1">Uncharacterized protein</fullName>
    </submittedName>
</protein>